<dbReference type="RefSeq" id="WP_102075780.1">
    <property type="nucleotide sequence ID" value="NZ_PDNW01000030.1"/>
</dbReference>
<dbReference type="AlphaFoldDB" id="A0A2N4TZ59"/>
<accession>A0A2N4TZ59</accession>
<organism evidence="1 2">
    <name type="scientific">Pollutimonas subterranea</name>
    <dbReference type="NCBI Taxonomy" id="2045210"/>
    <lineage>
        <taxon>Bacteria</taxon>
        <taxon>Pseudomonadati</taxon>
        <taxon>Pseudomonadota</taxon>
        <taxon>Betaproteobacteria</taxon>
        <taxon>Burkholderiales</taxon>
        <taxon>Alcaligenaceae</taxon>
        <taxon>Pollutimonas</taxon>
    </lineage>
</organism>
<reference evidence="1 2" key="1">
    <citation type="submission" date="2017-10" db="EMBL/GenBank/DDBJ databases">
        <title>Two draft genome sequences of Pusillimonas sp. strains isolated from a nitrate- and radionuclide-contaminated groundwater in Russia.</title>
        <authorList>
            <person name="Grouzdev D.S."/>
            <person name="Tourova T.P."/>
            <person name="Goeva M.A."/>
            <person name="Babich T.L."/>
            <person name="Sokolova D.S."/>
            <person name="Abdullin R."/>
            <person name="Poltaraus A.B."/>
            <person name="Toshchakov S.V."/>
            <person name="Nazina T.N."/>
        </authorList>
    </citation>
    <scope>NUCLEOTIDE SEQUENCE [LARGE SCALE GENOMIC DNA]</scope>
    <source>
        <strain evidence="1 2">JR1/69-3-13</strain>
    </source>
</reference>
<keyword evidence="2" id="KW-1185">Reference proteome</keyword>
<protein>
    <submittedName>
        <fullName evidence="1">Uncharacterized protein</fullName>
    </submittedName>
</protein>
<evidence type="ECO:0000313" key="2">
    <source>
        <dbReference type="Proteomes" id="UP000234190"/>
    </source>
</evidence>
<sequence length="61" mass="6370">MAEAKSIAEVTAAYTRYLEITGDPNAAAVLALAEINNERGKDVTSALCCISDRLEDIGGAL</sequence>
<dbReference type="Proteomes" id="UP000234190">
    <property type="component" value="Unassembled WGS sequence"/>
</dbReference>
<name>A0A2N4TZ59_9BURK</name>
<proteinExistence type="predicted"/>
<comment type="caution">
    <text evidence="1">The sequence shown here is derived from an EMBL/GenBank/DDBJ whole genome shotgun (WGS) entry which is preliminary data.</text>
</comment>
<evidence type="ECO:0000313" key="1">
    <source>
        <dbReference type="EMBL" id="PLC48039.1"/>
    </source>
</evidence>
<gene>
    <name evidence="1" type="ORF">CR159_20360</name>
</gene>
<dbReference type="EMBL" id="PDNW01000030">
    <property type="protein sequence ID" value="PLC48039.1"/>
    <property type="molecule type" value="Genomic_DNA"/>
</dbReference>